<feature type="transmembrane region" description="Helical" evidence="1">
    <location>
        <begin position="17"/>
        <end position="36"/>
    </location>
</feature>
<dbReference type="EMBL" id="CP004078">
    <property type="protein sequence ID" value="AHV99306.1"/>
    <property type="molecule type" value="Genomic_DNA"/>
</dbReference>
<evidence type="ECO:0000313" key="2">
    <source>
        <dbReference type="EMBL" id="AHV99306.1"/>
    </source>
</evidence>
<evidence type="ECO:0000313" key="3">
    <source>
        <dbReference type="Proteomes" id="UP000019772"/>
    </source>
</evidence>
<accession>X4ZIL9</accession>
<sequence>MIIAAMGLGNGLLHPDYFTSVIIVVILTTLVTPPMLKGMFREKVKPGQEG</sequence>
<dbReference type="KEGG" id="psab:PSAB_22085"/>
<dbReference type="STRING" id="1268072.PSAB_22085"/>
<protein>
    <submittedName>
        <fullName evidence="2">Transporter monovalent cation:proton antiporter-2 (Cpa2) family protein</fullName>
    </submittedName>
</protein>
<keyword evidence="1" id="KW-0812">Transmembrane</keyword>
<gene>
    <name evidence="2" type="ORF">PSAB_22085</name>
</gene>
<dbReference type="InterPro" id="IPR038770">
    <property type="entry name" value="Na+/solute_symporter_sf"/>
</dbReference>
<proteinExistence type="predicted"/>
<reference evidence="2 3" key="1">
    <citation type="journal article" date="2014" name="PLoS Genet.">
        <title>Comparative Genomic Analysis of N2-Fixing and Non-N2-Fixing Paenibacillus spp.: Organization, Evolution and Expression of the Nitrogen Fixation Genes.</title>
        <authorList>
            <person name="Xie J.B."/>
            <person name="Du Z."/>
            <person name="Bai L."/>
            <person name="Tian C."/>
            <person name="Zhang Y."/>
            <person name="Xie J.Y."/>
            <person name="Wang T."/>
            <person name="Liu X."/>
            <person name="Chen X."/>
            <person name="Cheng Q."/>
            <person name="Chen S."/>
            <person name="Li J."/>
        </authorList>
    </citation>
    <scope>NUCLEOTIDE SEQUENCE [LARGE SCALE GENOMIC DNA]</scope>
    <source>
        <strain evidence="2 3">T27</strain>
    </source>
</reference>
<dbReference type="PATRIC" id="fig|1268072.3.peg.4550"/>
<organism evidence="2 3">
    <name type="scientific">Paenibacillus sabinae T27</name>
    <dbReference type="NCBI Taxonomy" id="1268072"/>
    <lineage>
        <taxon>Bacteria</taxon>
        <taxon>Bacillati</taxon>
        <taxon>Bacillota</taxon>
        <taxon>Bacilli</taxon>
        <taxon>Bacillales</taxon>
        <taxon>Paenibacillaceae</taxon>
        <taxon>Paenibacillus</taxon>
    </lineage>
</organism>
<dbReference type="Gene3D" id="1.20.1530.20">
    <property type="match status" value="1"/>
</dbReference>
<keyword evidence="1" id="KW-1133">Transmembrane helix</keyword>
<keyword evidence="3" id="KW-1185">Reference proteome</keyword>
<name>X4ZIL9_9BACL</name>
<dbReference type="Proteomes" id="UP000019772">
    <property type="component" value="Chromosome"/>
</dbReference>
<keyword evidence="1" id="KW-0472">Membrane</keyword>
<evidence type="ECO:0000256" key="1">
    <source>
        <dbReference type="SAM" id="Phobius"/>
    </source>
</evidence>
<dbReference type="HOGENOM" id="CLU_3120705_0_0_9"/>
<dbReference type="AlphaFoldDB" id="X4ZIL9"/>